<reference evidence="1" key="1">
    <citation type="submission" date="2019-12" db="EMBL/GenBank/DDBJ databases">
        <title>Compelete sequence of pSE5416-KPC.</title>
        <authorList>
            <person name="Zhou D."/>
        </authorList>
    </citation>
    <scope>NUCLEOTIDE SEQUENCE</scope>
    <source>
        <strain evidence="1">SE5416</strain>
        <plasmid evidence="1">pSE5416-KPC</plasmid>
    </source>
</reference>
<protein>
    <submittedName>
        <fullName evidence="1">Uncharacterized protein</fullName>
    </submittedName>
</protein>
<dbReference type="AlphaFoldDB" id="A0A7S6G5C0"/>
<accession>A0A7S6G5C0</accession>
<geneLocation type="plasmid" evidence="1">
    <name>pSE5416-KPC</name>
</geneLocation>
<keyword evidence="1" id="KW-0614">Plasmid</keyword>
<name>A0A7S6G5C0_PSEAI</name>
<sequence>MAAQHFGYEEECPFGIPTLCKTEQVRGREDGVVDFDLKKSPLELGA</sequence>
<dbReference type="EMBL" id="MN894887">
    <property type="protein sequence ID" value="QNI17482.1"/>
    <property type="molecule type" value="Genomic_DNA"/>
</dbReference>
<organism evidence="1">
    <name type="scientific">Pseudomonas aeruginosa</name>
    <dbReference type="NCBI Taxonomy" id="287"/>
    <lineage>
        <taxon>Bacteria</taxon>
        <taxon>Pseudomonadati</taxon>
        <taxon>Pseudomonadota</taxon>
        <taxon>Gammaproteobacteria</taxon>
        <taxon>Pseudomonadales</taxon>
        <taxon>Pseudomonadaceae</taxon>
        <taxon>Pseudomonas</taxon>
    </lineage>
</organism>
<proteinExistence type="predicted"/>
<evidence type="ECO:0000313" key="1">
    <source>
        <dbReference type="EMBL" id="QNI17482.1"/>
    </source>
</evidence>